<dbReference type="EMBL" id="JADDUM010000198">
    <property type="protein sequence ID" value="MBE8593571.1"/>
    <property type="molecule type" value="Genomic_DNA"/>
</dbReference>
<comment type="similarity">
    <text evidence="1">Belongs to the phosphohexose mutase family.</text>
</comment>
<dbReference type="SUPFAM" id="SSF53738">
    <property type="entry name" value="Phosphoglucomutase, first 3 domains"/>
    <property type="match status" value="1"/>
</dbReference>
<protein>
    <submittedName>
        <fullName evidence="3">Alpha-D-glucose phosphate-specific phosphoglucomutase</fullName>
    </submittedName>
</protein>
<proteinExistence type="inferred from homology"/>
<keyword evidence="4" id="KW-1185">Reference proteome</keyword>
<name>A0ABR9SYQ5_9PSED</name>
<dbReference type="Proteomes" id="UP000613075">
    <property type="component" value="Unassembled WGS sequence"/>
</dbReference>
<evidence type="ECO:0000259" key="2">
    <source>
        <dbReference type="Pfam" id="PF02878"/>
    </source>
</evidence>
<dbReference type="InterPro" id="IPR005844">
    <property type="entry name" value="A-D-PHexomutase_a/b/a-I"/>
</dbReference>
<organism evidence="3 4">
    <name type="scientific">Pseudomonas cyclaminis</name>
    <dbReference type="NCBI Taxonomy" id="2781239"/>
    <lineage>
        <taxon>Bacteria</taxon>
        <taxon>Pseudomonadati</taxon>
        <taxon>Pseudomonadota</taxon>
        <taxon>Gammaproteobacteria</taxon>
        <taxon>Pseudomonadales</taxon>
        <taxon>Pseudomonadaceae</taxon>
        <taxon>Pseudomonas</taxon>
    </lineage>
</organism>
<dbReference type="Pfam" id="PF02878">
    <property type="entry name" value="PGM_PMM_I"/>
    <property type="match status" value="1"/>
</dbReference>
<reference evidence="3 4" key="1">
    <citation type="submission" date="2020-10" db="EMBL/GenBank/DDBJ databases">
        <title>The draft genomes of Cyclamen pathogen Pseudomonas sp.</title>
        <authorList>
            <person name="Fujikawa T."/>
            <person name="Sawada H."/>
        </authorList>
    </citation>
    <scope>NUCLEOTIDE SEQUENCE [LARGE SCALE GENOMIC DNA]</scope>
    <source>
        <strain evidence="3 4">MAFF 301449</strain>
    </source>
</reference>
<accession>A0ABR9SYQ5</accession>
<evidence type="ECO:0000313" key="4">
    <source>
        <dbReference type="Proteomes" id="UP000613075"/>
    </source>
</evidence>
<gene>
    <name evidence="3" type="ORF">IQK56_23100</name>
</gene>
<comment type="caution">
    <text evidence="3">The sequence shown here is derived from an EMBL/GenBank/DDBJ whole genome shotgun (WGS) entry which is preliminary data.</text>
</comment>
<dbReference type="InterPro" id="IPR016055">
    <property type="entry name" value="A-D-PHexomutase_a/b/a-I/II/III"/>
</dbReference>
<dbReference type="Gene3D" id="3.40.120.10">
    <property type="entry name" value="Alpha-D-Glucose-1,6-Bisphosphate, subunit A, domain 3"/>
    <property type="match status" value="1"/>
</dbReference>
<sequence length="119" mass="12513">MTISPFAGKPAPAQLLVDIPRLVTAYYTGQPDAAISTQRVAFGTSGHRGSSFELSFNEWHVLAISQAICLYREAQGINGPLFVGLDTHALSTPAGASALEVLAANGVHVMLAEGDEYTP</sequence>
<evidence type="ECO:0000313" key="3">
    <source>
        <dbReference type="EMBL" id="MBE8593571.1"/>
    </source>
</evidence>
<feature type="domain" description="Alpha-D-phosphohexomutase alpha/beta/alpha" evidence="2">
    <location>
        <begin position="40"/>
        <end position="113"/>
    </location>
</feature>
<feature type="non-terminal residue" evidence="3">
    <location>
        <position position="119"/>
    </location>
</feature>
<evidence type="ECO:0000256" key="1">
    <source>
        <dbReference type="ARBA" id="ARBA00010231"/>
    </source>
</evidence>